<dbReference type="Proteomes" id="UP001281761">
    <property type="component" value="Unassembled WGS sequence"/>
</dbReference>
<dbReference type="PROSITE" id="PS50011">
    <property type="entry name" value="PROTEIN_KINASE_DOM"/>
    <property type="match status" value="1"/>
</dbReference>
<dbReference type="EMBL" id="JARBJD010000012">
    <property type="protein sequence ID" value="KAK2962118.1"/>
    <property type="molecule type" value="Genomic_DNA"/>
</dbReference>
<dbReference type="CDD" id="cd00180">
    <property type="entry name" value="PKc"/>
    <property type="match status" value="1"/>
</dbReference>
<dbReference type="SUPFAM" id="SSF56112">
    <property type="entry name" value="Protein kinase-like (PK-like)"/>
    <property type="match status" value="1"/>
</dbReference>
<dbReference type="Gene3D" id="1.10.510.10">
    <property type="entry name" value="Transferase(Phosphotransferase) domain 1"/>
    <property type="match status" value="1"/>
</dbReference>
<dbReference type="InterPro" id="IPR011009">
    <property type="entry name" value="Kinase-like_dom_sf"/>
</dbReference>
<reference evidence="3 4" key="1">
    <citation type="journal article" date="2022" name="bioRxiv">
        <title>Genomics of Preaxostyla Flagellates Illuminates Evolutionary Transitions and the Path Towards Mitochondrial Loss.</title>
        <authorList>
            <person name="Novak L.V.F."/>
            <person name="Treitli S.C."/>
            <person name="Pyrih J."/>
            <person name="Halakuc P."/>
            <person name="Pipaliya S.V."/>
            <person name="Vacek V."/>
            <person name="Brzon O."/>
            <person name="Soukal P."/>
            <person name="Eme L."/>
            <person name="Dacks J.B."/>
            <person name="Karnkowska A."/>
            <person name="Elias M."/>
            <person name="Hampl V."/>
        </authorList>
    </citation>
    <scope>NUCLEOTIDE SEQUENCE [LARGE SCALE GENOMIC DNA]</scope>
    <source>
        <strain evidence="3">NAU3</strain>
        <tissue evidence="3">Gut</tissue>
    </source>
</reference>
<evidence type="ECO:0000256" key="1">
    <source>
        <dbReference type="SAM" id="MobiDB-lite"/>
    </source>
</evidence>
<evidence type="ECO:0000313" key="4">
    <source>
        <dbReference type="Proteomes" id="UP001281761"/>
    </source>
</evidence>
<dbReference type="InterPro" id="IPR053235">
    <property type="entry name" value="Ser_Thr_kinase"/>
</dbReference>
<gene>
    <name evidence="3" type="ORF">BLNAU_2778</name>
</gene>
<feature type="region of interest" description="Disordered" evidence="1">
    <location>
        <begin position="582"/>
        <end position="635"/>
    </location>
</feature>
<keyword evidence="4" id="KW-1185">Reference proteome</keyword>
<dbReference type="InterPro" id="IPR000719">
    <property type="entry name" value="Prot_kinase_dom"/>
</dbReference>
<evidence type="ECO:0000259" key="2">
    <source>
        <dbReference type="PROSITE" id="PS50011"/>
    </source>
</evidence>
<name>A0ABQ9YEB3_9EUKA</name>
<dbReference type="PANTHER" id="PTHR24361:SF613">
    <property type="entry name" value="NUCLEAR RECEPTOR-BINDING PROTEIN-RELATED"/>
    <property type="match status" value="1"/>
</dbReference>
<proteinExistence type="predicted"/>
<accession>A0ABQ9YEB3</accession>
<evidence type="ECO:0000313" key="3">
    <source>
        <dbReference type="EMBL" id="KAK2962118.1"/>
    </source>
</evidence>
<comment type="caution">
    <text evidence="3">The sequence shown here is derived from an EMBL/GenBank/DDBJ whole genome shotgun (WGS) entry which is preliminary data.</text>
</comment>
<dbReference type="Pfam" id="PF00069">
    <property type="entry name" value="Pkinase"/>
    <property type="match status" value="1"/>
</dbReference>
<feature type="domain" description="Protein kinase" evidence="2">
    <location>
        <begin position="13"/>
        <end position="268"/>
    </location>
</feature>
<dbReference type="SMART" id="SM00220">
    <property type="entry name" value="S_TKc"/>
    <property type="match status" value="1"/>
</dbReference>
<organism evidence="3 4">
    <name type="scientific">Blattamonas nauphoetae</name>
    <dbReference type="NCBI Taxonomy" id="2049346"/>
    <lineage>
        <taxon>Eukaryota</taxon>
        <taxon>Metamonada</taxon>
        <taxon>Preaxostyla</taxon>
        <taxon>Oxymonadida</taxon>
        <taxon>Blattamonas</taxon>
    </lineage>
</organism>
<protein>
    <recommendedName>
        <fullName evidence="2">Protein kinase domain-containing protein</fullName>
    </recommendedName>
</protein>
<sequence length="892" mass="100435">MSFNNKETFQPIHDDTKKLNQGATGEVTIVRHCDTGTLYIQKRMQKDKIKKKIVALSRIQREIDVLKTLRSDHTTRLYGQFLEDGIPVLITDFSENKSMDSFDTTQFPESSLWDFVTQMAVAFSDLNELRVLHLDVKPANIVSRTTGEYKLIDFGESAILKRGHIYQPTDLVGTPSFQSPESRDCKLTSSKSDLFSFGITLLDQIGIKTTPERIANANPVERGFSKEERMKWISMEYSLLLRSLTAWLCEERPSQRICIQDLLLIPVVFGMAPASYSSFATSRLESKLTYRGDFFLRPQLAQSLLETGHTIDALVIAIQLLRRLRQHKRDSRQCGCQQLPLPNDVKAMITPSFLRAILARLSLEKNRIQQEHTAQFRMKEKEAQDEKAFLDVTEPKHSPIFSHEDGLIIPYASSDNGGTNDSDSEMEDGEQDEMKLAYAEARKHAVTAIFQRRKARQIRHDMIELDAQMALKRQKRRLTRVIAENIVNTIEFEQKRHTKQHNVADGEDLIEPTEFVESDIDEDPNLEFHDILLELLSLIVQLGTHNTLETMLSVGLGALVLNLAGTTYVSTPIAQSLPHFSFASRTSPQPPLHSPSAGGPIRNISGRLDSPQVSRHSSRQPRSPPVLSPPMKLDTFMSPPLSSPNMFKSIARSLSPEPLRPAFGSLTSPSPNLRGPSIPPPPSCPTLADTSLGEYAVFVQFGVPAQAELTRLTRRLFQLVLLFAQQAPDSLVIRLSQQQLFDFSSRNSAPTILLSRLFTEALSTSLNSELCSDICFLMVRAASTDATARQAVVSVYLTDHLFERFSDAMTSFKFGHKLVLISTLSLVLSFQLPHPPHDWEKKKNTLLLHLDRMCDEARAREVTSLMHSEVDLDAMCCSVQTMCENLLQKEDC</sequence>
<dbReference type="PANTHER" id="PTHR24361">
    <property type="entry name" value="MITOGEN-ACTIVATED KINASE KINASE KINASE"/>
    <property type="match status" value="1"/>
</dbReference>